<keyword evidence="1" id="KW-0472">Membrane</keyword>
<keyword evidence="1" id="KW-1133">Transmembrane helix</keyword>
<proteinExistence type="predicted"/>
<reference evidence="2 3" key="1">
    <citation type="journal article" date="2018" name="Nat. Biotechnol.">
        <title>A standardized bacterial taxonomy based on genome phylogeny substantially revises the tree of life.</title>
        <authorList>
            <person name="Parks D.H."/>
            <person name="Chuvochina M."/>
            <person name="Waite D.W."/>
            <person name="Rinke C."/>
            <person name="Skarshewski A."/>
            <person name="Chaumeil P.A."/>
            <person name="Hugenholtz P."/>
        </authorList>
    </citation>
    <scope>NUCLEOTIDE SEQUENCE [LARGE SCALE GENOMIC DNA]</scope>
    <source>
        <strain evidence="2">UBA9667</strain>
    </source>
</reference>
<evidence type="ECO:0000313" key="2">
    <source>
        <dbReference type="EMBL" id="HCK23552.1"/>
    </source>
</evidence>
<dbReference type="EMBL" id="DPVG01000074">
    <property type="protein sequence ID" value="HCK23552.1"/>
    <property type="molecule type" value="Genomic_DNA"/>
</dbReference>
<name>A0A3D2SBB3_9BACE</name>
<accession>A0A3D2SBB3</accession>
<evidence type="ECO:0000313" key="3">
    <source>
        <dbReference type="Proteomes" id="UP000263098"/>
    </source>
</evidence>
<sequence>ILPFEAVSILLLACIIGGLLIARKR</sequence>
<gene>
    <name evidence="2" type="ORF">DHW31_01990</name>
</gene>
<comment type="caution">
    <text evidence="2">The sequence shown here is derived from an EMBL/GenBank/DDBJ whole genome shotgun (WGS) entry which is preliminary data.</text>
</comment>
<dbReference type="AlphaFoldDB" id="A0A3D2SBB3"/>
<dbReference type="Proteomes" id="UP000263098">
    <property type="component" value="Unassembled WGS sequence"/>
</dbReference>
<evidence type="ECO:0000256" key="1">
    <source>
        <dbReference type="SAM" id="Phobius"/>
    </source>
</evidence>
<protein>
    <submittedName>
        <fullName evidence="2">NADH-quinone oxidoreductase subunit J</fullName>
    </submittedName>
</protein>
<feature type="transmembrane region" description="Helical" evidence="1">
    <location>
        <begin position="6"/>
        <end position="22"/>
    </location>
</feature>
<organism evidence="2 3">
    <name type="scientific">Bacteroides graminisolvens</name>
    <dbReference type="NCBI Taxonomy" id="477666"/>
    <lineage>
        <taxon>Bacteria</taxon>
        <taxon>Pseudomonadati</taxon>
        <taxon>Bacteroidota</taxon>
        <taxon>Bacteroidia</taxon>
        <taxon>Bacteroidales</taxon>
        <taxon>Bacteroidaceae</taxon>
        <taxon>Bacteroides</taxon>
    </lineage>
</organism>
<keyword evidence="1" id="KW-0812">Transmembrane</keyword>
<feature type="non-terminal residue" evidence="2">
    <location>
        <position position="1"/>
    </location>
</feature>